<proteinExistence type="predicted"/>
<organism evidence="2 3">
    <name type="scientific">Timema podura</name>
    <name type="common">Walking stick</name>
    <dbReference type="NCBI Taxonomy" id="61482"/>
    <lineage>
        <taxon>Eukaryota</taxon>
        <taxon>Metazoa</taxon>
        <taxon>Ecdysozoa</taxon>
        <taxon>Arthropoda</taxon>
        <taxon>Hexapoda</taxon>
        <taxon>Insecta</taxon>
        <taxon>Pterygota</taxon>
        <taxon>Neoptera</taxon>
        <taxon>Polyneoptera</taxon>
        <taxon>Phasmatodea</taxon>
        <taxon>Timematodea</taxon>
        <taxon>Timematoidea</taxon>
        <taxon>Timematidae</taxon>
        <taxon>Timema</taxon>
    </lineage>
</organism>
<name>A0ABN7NP31_TIMPD</name>
<dbReference type="EMBL" id="CAJPIN010005696">
    <property type="protein sequence ID" value="CAG2057601.1"/>
    <property type="molecule type" value="Genomic_DNA"/>
</dbReference>
<dbReference type="Proteomes" id="UP001153148">
    <property type="component" value="Unassembled WGS sequence"/>
</dbReference>
<feature type="region of interest" description="Disordered" evidence="1">
    <location>
        <begin position="1"/>
        <end position="71"/>
    </location>
</feature>
<comment type="caution">
    <text evidence="2">The sequence shown here is derived from an EMBL/GenBank/DDBJ whole genome shotgun (WGS) entry which is preliminary data.</text>
</comment>
<accession>A0ABN7NP31</accession>
<feature type="compositionally biased region" description="Polar residues" evidence="1">
    <location>
        <begin position="62"/>
        <end position="71"/>
    </location>
</feature>
<feature type="compositionally biased region" description="Polar residues" evidence="1">
    <location>
        <begin position="46"/>
        <end position="55"/>
    </location>
</feature>
<reference evidence="2" key="1">
    <citation type="submission" date="2021-03" db="EMBL/GenBank/DDBJ databases">
        <authorList>
            <person name="Tran Van P."/>
        </authorList>
    </citation>
    <scope>NUCLEOTIDE SEQUENCE</scope>
</reference>
<evidence type="ECO:0000313" key="2">
    <source>
        <dbReference type="EMBL" id="CAG2057601.1"/>
    </source>
</evidence>
<evidence type="ECO:0000313" key="3">
    <source>
        <dbReference type="Proteomes" id="UP001153148"/>
    </source>
</evidence>
<evidence type="ECO:0000256" key="1">
    <source>
        <dbReference type="SAM" id="MobiDB-lite"/>
    </source>
</evidence>
<protein>
    <submittedName>
        <fullName evidence="2">Uncharacterized protein</fullName>
    </submittedName>
</protein>
<feature type="non-terminal residue" evidence="2">
    <location>
        <position position="71"/>
    </location>
</feature>
<feature type="compositionally biased region" description="Polar residues" evidence="1">
    <location>
        <begin position="1"/>
        <end position="15"/>
    </location>
</feature>
<gene>
    <name evidence="2" type="ORF">TPAB3V08_LOCUS4578</name>
</gene>
<sequence>MFDSRSNTNSWTTPKSPDYTDASIAPPVPRPRIPTTIRDRQMRRLPSSSPKTSVASALAMLTNGSSVGDQC</sequence>
<keyword evidence="3" id="KW-1185">Reference proteome</keyword>